<dbReference type="RefSeq" id="WP_167638153.1">
    <property type="nucleotide sequence ID" value="NZ_JAATOP010000006.1"/>
</dbReference>
<accession>A0ABX0VXG2</accession>
<dbReference type="EMBL" id="JAATOP010000006">
    <property type="protein sequence ID" value="NIY72764.1"/>
    <property type="molecule type" value="Genomic_DNA"/>
</dbReference>
<protein>
    <submittedName>
        <fullName evidence="1">Uncharacterized protein</fullName>
    </submittedName>
</protein>
<gene>
    <name evidence="1" type="ORF">HCZ30_09995</name>
</gene>
<evidence type="ECO:0000313" key="2">
    <source>
        <dbReference type="Proteomes" id="UP000709466"/>
    </source>
</evidence>
<name>A0ABX0VXG2_9RHOB</name>
<sequence>MYPAACLVNPVASQAADLDARVLKKLTPAALGDEAMARLAPIMELARNPEQLRNASIAAFINQQLTDWKEFFDTVESMPLTPEQRMPAVVDGDAMLVLDARLESAPT</sequence>
<dbReference type="Proteomes" id="UP000709466">
    <property type="component" value="Unassembled WGS sequence"/>
</dbReference>
<evidence type="ECO:0000313" key="1">
    <source>
        <dbReference type="EMBL" id="NIY72764.1"/>
    </source>
</evidence>
<proteinExistence type="predicted"/>
<keyword evidence="2" id="KW-1185">Reference proteome</keyword>
<comment type="caution">
    <text evidence="1">The sequence shown here is derived from an EMBL/GenBank/DDBJ whole genome shotgun (WGS) entry which is preliminary data.</text>
</comment>
<reference evidence="1 2" key="1">
    <citation type="submission" date="2020-03" db="EMBL/GenBank/DDBJ databases">
        <title>Bacterial isolates of synthetic phycosphere.</title>
        <authorList>
            <person name="Fu H."/>
            <person name="Moran M.A."/>
        </authorList>
    </citation>
    <scope>NUCLEOTIDE SEQUENCE [LARGE SCALE GENOMIC DNA]</scope>
    <source>
        <strain evidence="1 2">HF1</strain>
    </source>
</reference>
<organism evidence="1 2">
    <name type="scientific">Marivivens donghaensis</name>
    <dbReference type="NCBI Taxonomy" id="1699413"/>
    <lineage>
        <taxon>Bacteria</taxon>
        <taxon>Pseudomonadati</taxon>
        <taxon>Pseudomonadota</taxon>
        <taxon>Alphaproteobacteria</taxon>
        <taxon>Rhodobacterales</taxon>
        <taxon>Paracoccaceae</taxon>
        <taxon>Marivivens group</taxon>
        <taxon>Marivivens</taxon>
    </lineage>
</organism>